<proteinExistence type="predicted"/>
<dbReference type="Proteomes" id="UP001590950">
    <property type="component" value="Unassembled WGS sequence"/>
</dbReference>
<name>A0ABR3ZVV2_9LECA</name>
<accession>A0ABR3ZVV2</accession>
<evidence type="ECO:0000313" key="1">
    <source>
        <dbReference type="EMBL" id="KAL2037737.1"/>
    </source>
</evidence>
<comment type="caution">
    <text evidence="1">The sequence shown here is derived from an EMBL/GenBank/DDBJ whole genome shotgun (WGS) entry which is preliminary data.</text>
</comment>
<evidence type="ECO:0000313" key="2">
    <source>
        <dbReference type="Proteomes" id="UP001590950"/>
    </source>
</evidence>
<protein>
    <submittedName>
        <fullName evidence="1">Uncharacterized protein</fullName>
    </submittedName>
</protein>
<reference evidence="1 2" key="1">
    <citation type="submission" date="2024-09" db="EMBL/GenBank/DDBJ databases">
        <title>Rethinking Asexuality: The Enigmatic Case of Functional Sexual Genes in Lepraria (Stereocaulaceae).</title>
        <authorList>
            <person name="Doellman M."/>
            <person name="Sun Y."/>
            <person name="Barcenas-Pena A."/>
            <person name="Lumbsch H.T."/>
            <person name="Grewe F."/>
        </authorList>
    </citation>
    <scope>NUCLEOTIDE SEQUENCE [LARGE SCALE GENOMIC DNA]</scope>
    <source>
        <strain evidence="1 2">Mercado 3170</strain>
    </source>
</reference>
<dbReference type="EMBL" id="JBEFKJ010000037">
    <property type="protein sequence ID" value="KAL2037737.1"/>
    <property type="molecule type" value="Genomic_DNA"/>
</dbReference>
<sequence length="109" mass="11838">MSFRLLHLGPYNSLGISSRSCHGDLSDMKVDNPSTWAKRSMATALTGTRFSRDALSLGPAPASQAIVLAPTCMLELYLASYTCHDVGNIEPSLPVMFTGTALRFNLWLC</sequence>
<gene>
    <name evidence="1" type="ORF">N7G274_009462</name>
</gene>
<organism evidence="1 2">
    <name type="scientific">Stereocaulon virgatum</name>
    <dbReference type="NCBI Taxonomy" id="373712"/>
    <lineage>
        <taxon>Eukaryota</taxon>
        <taxon>Fungi</taxon>
        <taxon>Dikarya</taxon>
        <taxon>Ascomycota</taxon>
        <taxon>Pezizomycotina</taxon>
        <taxon>Lecanoromycetes</taxon>
        <taxon>OSLEUM clade</taxon>
        <taxon>Lecanoromycetidae</taxon>
        <taxon>Lecanorales</taxon>
        <taxon>Lecanorineae</taxon>
        <taxon>Stereocaulaceae</taxon>
        <taxon>Stereocaulon</taxon>
    </lineage>
</organism>
<keyword evidence="2" id="KW-1185">Reference proteome</keyword>